<dbReference type="STRING" id="351605.Gura_0487"/>
<dbReference type="AlphaFoldDB" id="A5GCJ1"/>
<dbReference type="GO" id="GO:0008360">
    <property type="term" value="P:regulation of cell shape"/>
    <property type="evidence" value="ECO:0007669"/>
    <property type="project" value="UniProtKB-KW"/>
</dbReference>
<accession>A5GCJ1</accession>
<dbReference type="SUPFAM" id="SSF53681">
    <property type="entry name" value="Aspartate/glutamate racemase"/>
    <property type="match status" value="2"/>
</dbReference>
<feature type="active site" description="Proton donor/acceptor" evidence="8">
    <location>
        <position position="193"/>
    </location>
</feature>
<dbReference type="PANTHER" id="PTHR21198:SF2">
    <property type="entry name" value="GLUTAMATE RACEMASE"/>
    <property type="match status" value="1"/>
</dbReference>
<dbReference type="Proteomes" id="UP000006695">
    <property type="component" value="Chromosome"/>
</dbReference>
<evidence type="ECO:0000313" key="9">
    <source>
        <dbReference type="EMBL" id="ABQ24702.1"/>
    </source>
</evidence>
<dbReference type="Pfam" id="PF01177">
    <property type="entry name" value="Asp_Glu_race"/>
    <property type="match status" value="1"/>
</dbReference>
<dbReference type="GO" id="GO:0008881">
    <property type="term" value="F:glutamate racemase activity"/>
    <property type="evidence" value="ECO:0007669"/>
    <property type="project" value="UniProtKB-UniRule"/>
</dbReference>
<evidence type="ECO:0000256" key="2">
    <source>
        <dbReference type="ARBA" id="ARBA00013090"/>
    </source>
</evidence>
<dbReference type="InterPro" id="IPR001920">
    <property type="entry name" value="Asp/Glu_race"/>
</dbReference>
<keyword evidence="10" id="KW-1185">Reference proteome</keyword>
<comment type="function">
    <text evidence="8">Provides the (R)-glutamate required for cell wall biosynthesis.</text>
</comment>
<dbReference type="InterPro" id="IPR004391">
    <property type="entry name" value="Glu_race"/>
</dbReference>
<dbReference type="PANTHER" id="PTHR21198">
    <property type="entry name" value="GLUTAMATE RACEMASE"/>
    <property type="match status" value="1"/>
</dbReference>
<sequence>MHCLQGENQLAWKAIGIFDSGVGGLTVLKEIIKTLPQEDTIYLGDTARVPYGSKSPETVTRYSRQITSFLVQRDIKMLVVACNTASAVSLAALKKEFPIPIVGVIEPGARRAASVTRSGKVGVIGTAGTIKSSAYAKAIKRINPEIEVVTRACPLFVPLAEEGWVDNEVARLTAQAYLQGVKEEGVDTLVLGCTHYPILKGIIAEVMGGGVTLVDSAEETAFTVAEILRGKALLRPSSEKGNHHFFVTDVPAGFIRVGNRFLGGRLGDVYQVSLDEEGKEEEPAGEEI</sequence>
<dbReference type="NCBIfam" id="TIGR00067">
    <property type="entry name" value="glut_race"/>
    <property type="match status" value="1"/>
</dbReference>
<dbReference type="InterPro" id="IPR033134">
    <property type="entry name" value="Asp/Glu_racemase_AS_2"/>
</dbReference>
<feature type="binding site" evidence="8">
    <location>
        <begin position="83"/>
        <end position="84"/>
    </location>
    <ligand>
        <name>substrate</name>
    </ligand>
</feature>
<comment type="catalytic activity">
    <reaction evidence="1 8">
        <text>L-glutamate = D-glutamate</text>
        <dbReference type="Rhea" id="RHEA:12813"/>
        <dbReference type="ChEBI" id="CHEBI:29985"/>
        <dbReference type="ChEBI" id="CHEBI:29986"/>
        <dbReference type="EC" id="5.1.1.3"/>
    </reaction>
</comment>
<keyword evidence="3 8" id="KW-0133">Cell shape</keyword>
<dbReference type="GO" id="GO:0071555">
    <property type="term" value="P:cell wall organization"/>
    <property type="evidence" value="ECO:0007669"/>
    <property type="project" value="UniProtKB-KW"/>
</dbReference>
<evidence type="ECO:0000256" key="3">
    <source>
        <dbReference type="ARBA" id="ARBA00022960"/>
    </source>
</evidence>
<evidence type="ECO:0000256" key="5">
    <source>
        <dbReference type="ARBA" id="ARBA00023235"/>
    </source>
</evidence>
<comment type="similarity">
    <text evidence="8">Belongs to the aspartate/glutamate racemases family.</text>
</comment>
<dbReference type="HAMAP" id="MF_00258">
    <property type="entry name" value="Glu_racemase"/>
    <property type="match status" value="1"/>
</dbReference>
<dbReference type="EMBL" id="CP000698">
    <property type="protein sequence ID" value="ABQ24702.1"/>
    <property type="molecule type" value="Genomic_DNA"/>
</dbReference>
<comment type="pathway">
    <text evidence="8">Cell wall biogenesis; peptidoglycan biosynthesis.</text>
</comment>
<organism evidence="9 10">
    <name type="scientific">Geotalea uraniireducens (strain Rf4)</name>
    <name type="common">Geobacter uraniireducens</name>
    <dbReference type="NCBI Taxonomy" id="351605"/>
    <lineage>
        <taxon>Bacteria</taxon>
        <taxon>Pseudomonadati</taxon>
        <taxon>Thermodesulfobacteriota</taxon>
        <taxon>Desulfuromonadia</taxon>
        <taxon>Geobacterales</taxon>
        <taxon>Geobacteraceae</taxon>
        <taxon>Geotalea</taxon>
    </lineage>
</organism>
<dbReference type="FunFam" id="3.40.50.1860:FF:000002">
    <property type="entry name" value="Glutamate racemase"/>
    <property type="match status" value="1"/>
</dbReference>
<evidence type="ECO:0000256" key="7">
    <source>
        <dbReference type="ARBA" id="ARBA00070053"/>
    </source>
</evidence>
<dbReference type="PROSITE" id="PS00924">
    <property type="entry name" value="ASP_GLU_RACEMASE_2"/>
    <property type="match status" value="1"/>
</dbReference>
<dbReference type="KEGG" id="gur:Gura_0487"/>
<name>A5GCJ1_GEOUR</name>
<feature type="binding site" evidence="8">
    <location>
        <begin position="194"/>
        <end position="195"/>
    </location>
    <ligand>
        <name>substrate</name>
    </ligand>
</feature>
<evidence type="ECO:0000256" key="6">
    <source>
        <dbReference type="ARBA" id="ARBA00023316"/>
    </source>
</evidence>
<feature type="binding site" evidence="8">
    <location>
        <begin position="19"/>
        <end position="20"/>
    </location>
    <ligand>
        <name>substrate</name>
    </ligand>
</feature>
<evidence type="ECO:0000256" key="4">
    <source>
        <dbReference type="ARBA" id="ARBA00022984"/>
    </source>
</evidence>
<evidence type="ECO:0000256" key="8">
    <source>
        <dbReference type="HAMAP-Rule" id="MF_00258"/>
    </source>
</evidence>
<dbReference type="InterPro" id="IPR015942">
    <property type="entry name" value="Asp/Glu/hydantoin_racemase"/>
</dbReference>
<keyword evidence="6 8" id="KW-0961">Cell wall biogenesis/degradation</keyword>
<protein>
    <recommendedName>
        <fullName evidence="7 8">Glutamate racemase</fullName>
        <ecNumber evidence="2 8">5.1.1.3</ecNumber>
    </recommendedName>
</protein>
<proteinExistence type="inferred from homology"/>
<gene>
    <name evidence="8" type="primary">murI</name>
    <name evidence="9" type="ordered locus">Gura_0487</name>
</gene>
<feature type="binding site" evidence="8">
    <location>
        <begin position="51"/>
        <end position="52"/>
    </location>
    <ligand>
        <name>substrate</name>
    </ligand>
</feature>
<reference evidence="9 10" key="1">
    <citation type="submission" date="2007-05" db="EMBL/GenBank/DDBJ databases">
        <title>Complete sequence of Geobacter uraniireducens Rf4.</title>
        <authorList>
            <consortium name="US DOE Joint Genome Institute"/>
            <person name="Copeland A."/>
            <person name="Lucas S."/>
            <person name="Lapidus A."/>
            <person name="Barry K."/>
            <person name="Detter J.C."/>
            <person name="Glavina del Rio T."/>
            <person name="Hammon N."/>
            <person name="Israni S."/>
            <person name="Dalin E."/>
            <person name="Tice H."/>
            <person name="Pitluck S."/>
            <person name="Chertkov O."/>
            <person name="Brettin T."/>
            <person name="Bruce D."/>
            <person name="Han C."/>
            <person name="Schmutz J."/>
            <person name="Larimer F."/>
            <person name="Land M."/>
            <person name="Hauser L."/>
            <person name="Kyrpides N."/>
            <person name="Mikhailova N."/>
            <person name="Shelobolina E."/>
            <person name="Aklujkar M."/>
            <person name="Lovley D."/>
            <person name="Richardson P."/>
        </authorList>
    </citation>
    <scope>NUCLEOTIDE SEQUENCE [LARGE SCALE GENOMIC DNA]</scope>
    <source>
        <strain evidence="9 10">Rf4</strain>
    </source>
</reference>
<keyword evidence="4 8" id="KW-0573">Peptidoglycan synthesis</keyword>
<dbReference type="EC" id="5.1.1.3" evidence="2 8"/>
<evidence type="ECO:0000313" key="10">
    <source>
        <dbReference type="Proteomes" id="UP000006695"/>
    </source>
</evidence>
<dbReference type="GO" id="GO:0009252">
    <property type="term" value="P:peptidoglycan biosynthetic process"/>
    <property type="evidence" value="ECO:0007669"/>
    <property type="project" value="UniProtKB-UniRule"/>
</dbReference>
<dbReference type="UniPathway" id="UPA00219"/>
<keyword evidence="5 8" id="KW-0413">Isomerase</keyword>
<dbReference type="InterPro" id="IPR018187">
    <property type="entry name" value="Asp/Glu_racemase_AS_1"/>
</dbReference>
<dbReference type="PROSITE" id="PS00923">
    <property type="entry name" value="ASP_GLU_RACEMASE_1"/>
    <property type="match status" value="1"/>
</dbReference>
<evidence type="ECO:0000256" key="1">
    <source>
        <dbReference type="ARBA" id="ARBA00001602"/>
    </source>
</evidence>
<dbReference type="Gene3D" id="3.40.50.1860">
    <property type="match status" value="2"/>
</dbReference>
<feature type="active site" description="Proton donor/acceptor" evidence="8">
    <location>
        <position position="82"/>
    </location>
</feature>
<dbReference type="HOGENOM" id="CLU_052344_0_2_7"/>